<keyword evidence="1" id="KW-0472">Membrane</keyword>
<dbReference type="RefSeq" id="WP_068699722.1">
    <property type="nucleotide sequence ID" value="NZ_CP014167.1"/>
</dbReference>
<organism evidence="2 3">
    <name type="scientific">Paenibacillus yonginensis</name>
    <dbReference type="NCBI Taxonomy" id="1462996"/>
    <lineage>
        <taxon>Bacteria</taxon>
        <taxon>Bacillati</taxon>
        <taxon>Bacillota</taxon>
        <taxon>Bacilli</taxon>
        <taxon>Bacillales</taxon>
        <taxon>Paenibacillaceae</taxon>
        <taxon>Paenibacillus</taxon>
    </lineage>
</organism>
<dbReference type="OrthoDB" id="7062026at2"/>
<dbReference type="Proteomes" id="UP000092573">
    <property type="component" value="Chromosome"/>
</dbReference>
<feature type="transmembrane region" description="Helical" evidence="1">
    <location>
        <begin position="30"/>
        <end position="48"/>
    </location>
</feature>
<dbReference type="NCBIfam" id="NF041646">
    <property type="entry name" value="VC0807_fam"/>
    <property type="match status" value="1"/>
</dbReference>
<dbReference type="EMBL" id="CP014167">
    <property type="protein sequence ID" value="ANS76757.1"/>
    <property type="molecule type" value="Genomic_DNA"/>
</dbReference>
<name>A0A1B1N5S2_9BACL</name>
<accession>A0A1B1N5S2</accession>
<dbReference type="AlphaFoldDB" id="A0A1B1N5S2"/>
<sequence length="208" mass="23005">MAVLTATLCINAVCPFLVYSILIRHYSSFAALLAASLIPLLDNVWHLVRHRRLDAFGFLMLVSLVLSALAALLGGNERLILVRESLVTGVIGLLFIGSLSLDKPLLFWLAGRFLAKPVSARLAEHWGHPRLRAMFRCMTAVWGILLLVEALLRVLLVFCLKPAAVLALSGPCLYIFIGGAALWTYLYRMRNRAVFASFLHTQDRSSAS</sequence>
<feature type="transmembrane region" description="Helical" evidence="1">
    <location>
        <begin position="135"/>
        <end position="158"/>
    </location>
</feature>
<evidence type="ECO:0000313" key="2">
    <source>
        <dbReference type="EMBL" id="ANS76757.1"/>
    </source>
</evidence>
<feature type="transmembrane region" description="Helical" evidence="1">
    <location>
        <begin position="164"/>
        <end position="186"/>
    </location>
</feature>
<keyword evidence="1" id="KW-0812">Transmembrane</keyword>
<dbReference type="STRING" id="1462996.AWM70_21015"/>
<gene>
    <name evidence="2" type="ORF">AWM70_21015</name>
</gene>
<evidence type="ECO:0000313" key="3">
    <source>
        <dbReference type="Proteomes" id="UP000092573"/>
    </source>
</evidence>
<evidence type="ECO:0000256" key="1">
    <source>
        <dbReference type="SAM" id="Phobius"/>
    </source>
</evidence>
<reference evidence="2 3" key="1">
    <citation type="submission" date="2016-01" db="EMBL/GenBank/DDBJ databases">
        <title>Complete Genome Sequence of Paenibacillus yonginensis DCY84, a novel Plant Growth-Promoting Bacteria with Elicitation of Induced Systemic Resistance.</title>
        <authorList>
            <person name="Kim Y.J."/>
            <person name="Yang D.C."/>
            <person name="Sukweenadhi J."/>
        </authorList>
    </citation>
    <scope>NUCLEOTIDE SEQUENCE [LARGE SCALE GENOMIC DNA]</scope>
    <source>
        <strain evidence="2 3">DCY84</strain>
    </source>
</reference>
<proteinExistence type="predicted"/>
<protein>
    <submittedName>
        <fullName evidence="2">Uncharacterized protein</fullName>
    </submittedName>
</protein>
<feature type="transmembrane region" description="Helical" evidence="1">
    <location>
        <begin position="55"/>
        <end position="74"/>
    </location>
</feature>
<dbReference type="KEGG" id="pyg:AWM70_21015"/>
<keyword evidence="3" id="KW-1185">Reference proteome</keyword>
<feature type="transmembrane region" description="Helical" evidence="1">
    <location>
        <begin position="86"/>
        <end position="114"/>
    </location>
</feature>
<keyword evidence="1" id="KW-1133">Transmembrane helix</keyword>